<dbReference type="InterPro" id="IPR021478">
    <property type="entry name" value="DUF3131"/>
</dbReference>
<evidence type="ECO:0000313" key="3">
    <source>
        <dbReference type="Proteomes" id="UP000262210"/>
    </source>
</evidence>
<evidence type="ECO:0000313" key="2">
    <source>
        <dbReference type="EMBL" id="HCK01618.1"/>
    </source>
</evidence>
<proteinExistence type="predicted"/>
<feature type="domain" description="DUF3131" evidence="1">
    <location>
        <begin position="52"/>
        <end position="417"/>
    </location>
</feature>
<reference evidence="2 3" key="1">
    <citation type="journal article" date="2018" name="Nat. Biotechnol.">
        <title>A standardized bacterial taxonomy based on genome phylogeny substantially revises the tree of life.</title>
        <authorList>
            <person name="Parks D.H."/>
            <person name="Chuvochina M."/>
            <person name="Waite D.W."/>
            <person name="Rinke C."/>
            <person name="Skarshewski A."/>
            <person name="Chaumeil P.A."/>
            <person name="Hugenholtz P."/>
        </authorList>
    </citation>
    <scope>NUCLEOTIDE SEQUENCE [LARGE SCALE GENOMIC DNA]</scope>
    <source>
        <strain evidence="2">UBA11264</strain>
    </source>
</reference>
<organism evidence="2 3">
    <name type="scientific">Serratia grimesii</name>
    <dbReference type="NCBI Taxonomy" id="82995"/>
    <lineage>
        <taxon>Bacteria</taxon>
        <taxon>Pseudomonadati</taxon>
        <taxon>Pseudomonadota</taxon>
        <taxon>Gammaproteobacteria</taxon>
        <taxon>Enterobacterales</taxon>
        <taxon>Yersiniaceae</taxon>
        <taxon>Serratia</taxon>
    </lineage>
</organism>
<dbReference type="RefSeq" id="WP_278431553.1">
    <property type="nucleotide sequence ID" value="NZ_DPSM01000022.1"/>
</dbReference>
<accession>A0A9C7QYS1</accession>
<dbReference type="Proteomes" id="UP000262210">
    <property type="component" value="Unassembled WGS sequence"/>
</dbReference>
<protein>
    <recommendedName>
        <fullName evidence="1">DUF3131 domain-containing protein</fullName>
    </recommendedName>
</protein>
<dbReference type="EMBL" id="DPSM01000022">
    <property type="protein sequence ID" value="HCK01618.1"/>
    <property type="molecule type" value="Genomic_DNA"/>
</dbReference>
<dbReference type="Gene3D" id="1.50.10.140">
    <property type="match status" value="1"/>
</dbReference>
<sequence>MFKTIALIASIATAIVIVVLMGMMARPGTEAYSWTVWQPQARSGDLTPEEQRWAKVAWRYFQNNTQAGTGLINTKDQYPMTSLWNMGDSLIALTAARRLNIITQSEFDLRLSTLLTTINTLSLTRTGTPGAMYNATNGALIEQNPQVVMAQDLARLLLGMRMIGNDFPEYATFLDRVMMRWNFCHVVDKNGQPLNFTDQREGIKSAAATGVGYGEYSSSAFSLWGFMPESTSAQHFKTAIIYGLPIDFDDRDPRLTGAPVIVESTPYILAGLEFNWAAPLASTEFSVRQKMRAQRLYQIQEARWRQDKQLTARAEYSRTSAPWQVYDGVFANGYPWNTLTDDGRYSPELALLSTRAIFGLWALWNTPFTDALMQLGRLHQDPEHGWFEGRYEASGGYNQTYTLTTNAMVLEALLFKHNRAALIRHVPKNGYLDTQMKDIFNWPNHCLAQERVPLPTAKGE</sequence>
<dbReference type="Pfam" id="PF11329">
    <property type="entry name" value="DUF3131"/>
    <property type="match status" value="1"/>
</dbReference>
<gene>
    <name evidence="2" type="ORF">DHV72_16600</name>
</gene>
<evidence type="ECO:0000259" key="1">
    <source>
        <dbReference type="Pfam" id="PF11329"/>
    </source>
</evidence>
<comment type="caution">
    <text evidence="2">The sequence shown here is derived from an EMBL/GenBank/DDBJ whole genome shotgun (WGS) entry which is preliminary data.</text>
</comment>
<name>A0A9C7QYS1_9GAMM</name>
<dbReference type="AlphaFoldDB" id="A0A9C7QYS1"/>